<reference evidence="2" key="1">
    <citation type="submission" date="2019-03" db="EMBL/GenBank/DDBJ databases">
        <authorList>
            <person name="Mank J."/>
            <person name="Almeida P."/>
        </authorList>
    </citation>
    <scope>NUCLEOTIDE SEQUENCE</scope>
    <source>
        <strain evidence="2">78183</strain>
    </source>
</reference>
<organism evidence="2">
    <name type="scientific">Salix viminalis</name>
    <name type="common">Common osier</name>
    <name type="synonym">Basket willow</name>
    <dbReference type="NCBI Taxonomy" id="40686"/>
    <lineage>
        <taxon>Eukaryota</taxon>
        <taxon>Viridiplantae</taxon>
        <taxon>Streptophyta</taxon>
        <taxon>Embryophyta</taxon>
        <taxon>Tracheophyta</taxon>
        <taxon>Spermatophyta</taxon>
        <taxon>Magnoliopsida</taxon>
        <taxon>eudicotyledons</taxon>
        <taxon>Gunneridae</taxon>
        <taxon>Pentapetalae</taxon>
        <taxon>rosids</taxon>
        <taxon>fabids</taxon>
        <taxon>Malpighiales</taxon>
        <taxon>Salicaceae</taxon>
        <taxon>Saliceae</taxon>
        <taxon>Salix</taxon>
    </lineage>
</organism>
<keyword evidence="1" id="KW-1133">Transmembrane helix</keyword>
<proteinExistence type="predicted"/>
<dbReference type="AlphaFoldDB" id="A0A6N2NCF7"/>
<dbReference type="EMBL" id="CAADRP010002151">
    <property type="protein sequence ID" value="VFU62229.1"/>
    <property type="molecule type" value="Genomic_DNA"/>
</dbReference>
<name>A0A6N2NCF7_SALVM</name>
<feature type="transmembrane region" description="Helical" evidence="1">
    <location>
        <begin position="20"/>
        <end position="39"/>
    </location>
</feature>
<accession>A0A6N2NCF7</accession>
<sequence>MAGAIPSVSVPVSVPLPFSATNNPFIIHKLIISFFEFLFREKEIKPPHKAIIHFSFPFHFSFFTLISLYCQLFFPHLSSVSLSRKALVQFSDSK</sequence>
<feature type="transmembrane region" description="Helical" evidence="1">
    <location>
        <begin position="51"/>
        <end position="74"/>
    </location>
</feature>
<protein>
    <submittedName>
        <fullName evidence="2">Uncharacterized protein</fullName>
    </submittedName>
</protein>
<keyword evidence="1" id="KW-0812">Transmembrane</keyword>
<evidence type="ECO:0000256" key="1">
    <source>
        <dbReference type="SAM" id="Phobius"/>
    </source>
</evidence>
<evidence type="ECO:0000313" key="2">
    <source>
        <dbReference type="EMBL" id="VFU62229.1"/>
    </source>
</evidence>
<gene>
    <name evidence="2" type="ORF">SVIM_LOCUS469634</name>
</gene>
<keyword evidence="1" id="KW-0472">Membrane</keyword>